<feature type="compositionally biased region" description="Low complexity" evidence="5">
    <location>
        <begin position="206"/>
        <end position="217"/>
    </location>
</feature>
<gene>
    <name evidence="7" type="ORF">BU14_0202s0013</name>
</gene>
<feature type="transmembrane region" description="Helical" evidence="6">
    <location>
        <begin position="132"/>
        <end position="154"/>
    </location>
</feature>
<keyword evidence="2 6" id="KW-0812">Transmembrane</keyword>
<feature type="transmembrane region" description="Helical" evidence="6">
    <location>
        <begin position="63"/>
        <end position="93"/>
    </location>
</feature>
<feature type="compositionally biased region" description="Basic residues" evidence="5">
    <location>
        <begin position="949"/>
        <end position="966"/>
    </location>
</feature>
<evidence type="ECO:0000256" key="6">
    <source>
        <dbReference type="SAM" id="Phobius"/>
    </source>
</evidence>
<evidence type="ECO:0000256" key="2">
    <source>
        <dbReference type="ARBA" id="ARBA00022692"/>
    </source>
</evidence>
<dbReference type="GO" id="GO:0016020">
    <property type="term" value="C:membrane"/>
    <property type="evidence" value="ECO:0007669"/>
    <property type="project" value="UniProtKB-SubCell"/>
</dbReference>
<reference evidence="7 8" key="1">
    <citation type="submission" date="2017-03" db="EMBL/GenBank/DDBJ databases">
        <title>WGS assembly of Porphyra umbilicalis.</title>
        <authorList>
            <person name="Brawley S.H."/>
            <person name="Blouin N.A."/>
            <person name="Ficko-Blean E."/>
            <person name="Wheeler G.L."/>
            <person name="Lohr M."/>
            <person name="Goodson H.V."/>
            <person name="Jenkins J.W."/>
            <person name="Blaby-Haas C.E."/>
            <person name="Helliwell K.E."/>
            <person name="Chan C."/>
            <person name="Marriage T."/>
            <person name="Bhattacharya D."/>
            <person name="Klein A.S."/>
            <person name="Badis Y."/>
            <person name="Brodie J."/>
            <person name="Cao Y."/>
            <person name="Collen J."/>
            <person name="Dittami S.M."/>
            <person name="Gachon C.M."/>
            <person name="Green B.R."/>
            <person name="Karpowicz S."/>
            <person name="Kim J.W."/>
            <person name="Kudahl U."/>
            <person name="Lin S."/>
            <person name="Michel G."/>
            <person name="Mittag M."/>
            <person name="Olson B.J."/>
            <person name="Pangilinan J."/>
            <person name="Peng Y."/>
            <person name="Qiu H."/>
            <person name="Shu S."/>
            <person name="Singer J.T."/>
            <person name="Smith A.G."/>
            <person name="Sprecher B.N."/>
            <person name="Wagner V."/>
            <person name="Wang W."/>
            <person name="Wang Z.-Y."/>
            <person name="Yan J."/>
            <person name="Yarish C."/>
            <person name="Zoeuner-Riek S."/>
            <person name="Zhuang Y."/>
            <person name="Zou Y."/>
            <person name="Lindquist E.A."/>
            <person name="Grimwood J."/>
            <person name="Barry K."/>
            <person name="Rokhsar D.S."/>
            <person name="Schmutz J."/>
            <person name="Stiller J.W."/>
            <person name="Grossman A.R."/>
            <person name="Prochnik S.E."/>
        </authorList>
    </citation>
    <scope>NUCLEOTIDE SEQUENCE [LARGE SCALE GENOMIC DNA]</scope>
    <source>
        <strain evidence="7">4086291</strain>
    </source>
</reference>
<evidence type="ECO:0000256" key="3">
    <source>
        <dbReference type="ARBA" id="ARBA00022989"/>
    </source>
</evidence>
<dbReference type="PANTHER" id="PTHR47804:SF3">
    <property type="entry name" value="PROTEIN BRE4"/>
    <property type="match status" value="1"/>
</dbReference>
<evidence type="ECO:0000256" key="4">
    <source>
        <dbReference type="ARBA" id="ARBA00023136"/>
    </source>
</evidence>
<proteinExistence type="predicted"/>
<feature type="transmembrane region" description="Helical" evidence="6">
    <location>
        <begin position="665"/>
        <end position="687"/>
    </location>
</feature>
<dbReference type="InterPro" id="IPR052430">
    <property type="entry name" value="IVT-Associated"/>
</dbReference>
<comment type="subcellular location">
    <subcellularLocation>
        <location evidence="1">Membrane</location>
        <topology evidence="1">Multi-pass membrane protein</topology>
    </subcellularLocation>
</comment>
<feature type="transmembrane region" description="Helical" evidence="6">
    <location>
        <begin position="694"/>
        <end position="714"/>
    </location>
</feature>
<dbReference type="AlphaFoldDB" id="A0A1X6P638"/>
<feature type="transmembrane region" description="Helical" evidence="6">
    <location>
        <begin position="34"/>
        <end position="56"/>
    </location>
</feature>
<feature type="transmembrane region" description="Helical" evidence="6">
    <location>
        <begin position="629"/>
        <end position="645"/>
    </location>
</feature>
<feature type="compositionally biased region" description="Gly residues" evidence="5">
    <location>
        <begin position="381"/>
        <end position="394"/>
    </location>
</feature>
<feature type="compositionally biased region" description="Gly residues" evidence="5">
    <location>
        <begin position="463"/>
        <end position="483"/>
    </location>
</feature>
<evidence type="ECO:0000256" key="1">
    <source>
        <dbReference type="ARBA" id="ARBA00004141"/>
    </source>
</evidence>
<keyword evidence="8" id="KW-1185">Reference proteome</keyword>
<dbReference type="Proteomes" id="UP000218209">
    <property type="component" value="Unassembled WGS sequence"/>
</dbReference>
<feature type="compositionally biased region" description="Gly residues" evidence="5">
    <location>
        <begin position="493"/>
        <end position="530"/>
    </location>
</feature>
<keyword evidence="3 6" id="KW-1133">Transmembrane helix</keyword>
<feature type="region of interest" description="Disordered" evidence="5">
    <location>
        <begin position="922"/>
        <end position="977"/>
    </location>
</feature>
<sequence>MRFRRALKSAAVYTVASAFVYVPALTATLRSSFLFVLVTVVINPAGVAVGAALGGVSRAAAGAALGVGALAGLGQLAGSRPALAVCFGAYVYLPSYVRAANPALTVPTLLSMLVPAAGLWPMGVAGAFDAELVAEAAVAIFVGLGLSLVGSLVLAPEYATATASAKFTAFLTSTADALRAFGDEYLYLPGDGGGGGVGTGDDDGADSSSAAPPSATVADDDDAKARLSAARRNAVDAMDAALGALAPAVQGVLLERADLDVGTLQGALAICQRIQRTLSAAVVTLPFLRHATDDDDFFRRSRACFLGRVGAPARSLFVGLADYLDESATYFADPRGRGHCVGRLRASTDTLHGRMGAYRRAHQRGLTALWREPLTPATGSDGSGSGGGGGGGGGDDGRPADVATEDRNLLRWEKITRGAGLRYAVQGLVGCCAELSSLLDAAHASRPAGRARVARRLGAIRTAGGGGPSTGGCPTPGGGGGEGDLISDAGSFASGGGGPRGGSDGSSGGGSGGGDGGGGRRGGPRGGRGGEAVRSPRRAPTSPDTTPWRERVGKAWAVARHFAHVLLRAAVYDTAGRYALKLSACVTVVFALFLASSTSEWTVRWGGNATLLVVLVHSDPTVGGGIQRMFFLTVGALFSAGWAWATTRLAVLAATTDGVPGARELLALPVVLVSMALFSTAFFYIIAKQSRFSYVGIICAVVGQAIVYPAYLYLRALDGPVDVAAVDDFTQTRLSGTALALGVISVSQLLLYPNLARNRIKADLADALLRTHAVYLLLTSSRAAEAGDASRTTTTAALLAEERALADDVGALRVQLGFAVAEPRLEAPYPAAIMGALLTNLEAVLDHLTFASLILQGGVERVRHGEVRGNLAALRVAVSVQLFAIAAAVRGGMALPPRLPDALRIRRKLLASIVYHVQRAHAEATGGAPPRRGTNAEGDPGGGCPRTRGAPRRGGGRRRRRRRRCGRGGGCGRGGRAAVPVGLHRRRLVVWVPHGRRGRGVSLFGELPRLRWRPW</sequence>
<keyword evidence="4 6" id="KW-0472">Membrane</keyword>
<organism evidence="7 8">
    <name type="scientific">Porphyra umbilicalis</name>
    <name type="common">Purple laver</name>
    <name type="synonym">Red alga</name>
    <dbReference type="NCBI Taxonomy" id="2786"/>
    <lineage>
        <taxon>Eukaryota</taxon>
        <taxon>Rhodophyta</taxon>
        <taxon>Bangiophyceae</taxon>
        <taxon>Bangiales</taxon>
        <taxon>Bangiaceae</taxon>
        <taxon>Porphyra</taxon>
    </lineage>
</organism>
<evidence type="ECO:0000313" key="8">
    <source>
        <dbReference type="Proteomes" id="UP000218209"/>
    </source>
</evidence>
<evidence type="ECO:0000313" key="7">
    <source>
        <dbReference type="EMBL" id="OSX76226.1"/>
    </source>
</evidence>
<accession>A0A1X6P638</accession>
<name>A0A1X6P638_PORUM</name>
<protein>
    <submittedName>
        <fullName evidence="7">Uncharacterized protein</fullName>
    </submittedName>
</protein>
<feature type="transmembrane region" description="Helical" evidence="6">
    <location>
        <begin position="99"/>
        <end position="120"/>
    </location>
</feature>
<feature type="transmembrane region" description="Helical" evidence="6">
    <location>
        <begin position="734"/>
        <end position="752"/>
    </location>
</feature>
<feature type="region of interest" description="Disordered" evidence="5">
    <location>
        <begin position="460"/>
        <end position="548"/>
    </location>
</feature>
<dbReference type="EMBL" id="KV918875">
    <property type="protein sequence ID" value="OSX76226.1"/>
    <property type="molecule type" value="Genomic_DNA"/>
</dbReference>
<evidence type="ECO:0000256" key="5">
    <source>
        <dbReference type="SAM" id="MobiDB-lite"/>
    </source>
</evidence>
<dbReference type="PANTHER" id="PTHR47804">
    <property type="entry name" value="60S RIBOSOMAL PROTEIN L19"/>
    <property type="match status" value="1"/>
</dbReference>
<feature type="region of interest" description="Disordered" evidence="5">
    <location>
        <begin position="373"/>
        <end position="402"/>
    </location>
</feature>
<feature type="region of interest" description="Disordered" evidence="5">
    <location>
        <begin position="197"/>
        <end position="222"/>
    </location>
</feature>